<evidence type="ECO:0008006" key="3">
    <source>
        <dbReference type="Google" id="ProtNLM"/>
    </source>
</evidence>
<reference evidence="1" key="2">
    <citation type="journal article" date="2021" name="PeerJ">
        <title>Extensive microbial diversity within the chicken gut microbiome revealed by metagenomics and culture.</title>
        <authorList>
            <person name="Gilroy R."/>
            <person name="Ravi A."/>
            <person name="Getino M."/>
            <person name="Pursley I."/>
            <person name="Horton D.L."/>
            <person name="Alikhan N.F."/>
            <person name="Baker D."/>
            <person name="Gharbi K."/>
            <person name="Hall N."/>
            <person name="Watson M."/>
            <person name="Adriaenssens E.M."/>
            <person name="Foster-Nyarko E."/>
            <person name="Jarju S."/>
            <person name="Secka A."/>
            <person name="Antonio M."/>
            <person name="Oren A."/>
            <person name="Chaudhuri R.R."/>
            <person name="La Ragione R."/>
            <person name="Hildebrand F."/>
            <person name="Pallen M.J."/>
        </authorList>
    </citation>
    <scope>NUCLEOTIDE SEQUENCE</scope>
    <source>
        <strain evidence="1">ChiHecec3B27-6122</strain>
    </source>
</reference>
<dbReference type="GO" id="GO:0008897">
    <property type="term" value="F:holo-[acyl-carrier-protein] synthase activity"/>
    <property type="evidence" value="ECO:0007669"/>
    <property type="project" value="InterPro"/>
</dbReference>
<dbReference type="GO" id="GO:0000287">
    <property type="term" value="F:magnesium ion binding"/>
    <property type="evidence" value="ECO:0007669"/>
    <property type="project" value="InterPro"/>
</dbReference>
<sequence length="124" mass="13808">MLIFYADTSGLEPWRSRCRGRSGASGSGFAYSLLLLALERWKGASELPELGSQPGGKPYFPGHPDWHFSLSHTEGMVLAAVSDFPVGADVQRIDTRGERLAPKLMSDSERKDFDFFTLWVLREA</sequence>
<reference evidence="1" key="1">
    <citation type="submission" date="2020-10" db="EMBL/GenBank/DDBJ databases">
        <authorList>
            <person name="Gilroy R."/>
        </authorList>
    </citation>
    <scope>NUCLEOTIDE SEQUENCE</scope>
    <source>
        <strain evidence="1">ChiHecec3B27-6122</strain>
    </source>
</reference>
<gene>
    <name evidence="1" type="ORF">IAD42_02485</name>
</gene>
<dbReference type="AlphaFoldDB" id="A0A9D1K927"/>
<dbReference type="Proteomes" id="UP000886876">
    <property type="component" value="Unassembled WGS sequence"/>
</dbReference>
<evidence type="ECO:0000313" key="1">
    <source>
        <dbReference type="EMBL" id="HIS96822.1"/>
    </source>
</evidence>
<comment type="caution">
    <text evidence="1">The sequence shown here is derived from an EMBL/GenBank/DDBJ whole genome shotgun (WGS) entry which is preliminary data.</text>
</comment>
<accession>A0A9D1K927</accession>
<dbReference type="EMBL" id="DVJS01000057">
    <property type="protein sequence ID" value="HIS96822.1"/>
    <property type="molecule type" value="Genomic_DNA"/>
</dbReference>
<organism evidence="1 2">
    <name type="scientific">Candidatus Scatomorpha pullistercoris</name>
    <dbReference type="NCBI Taxonomy" id="2840929"/>
    <lineage>
        <taxon>Bacteria</taxon>
        <taxon>Bacillati</taxon>
        <taxon>Bacillota</taxon>
        <taxon>Clostridia</taxon>
        <taxon>Eubacteriales</taxon>
        <taxon>Candidatus Scatomorpha</taxon>
    </lineage>
</organism>
<name>A0A9D1K927_9FIRM</name>
<dbReference type="InterPro" id="IPR037143">
    <property type="entry name" value="4-PPantetheinyl_Trfase_dom_sf"/>
</dbReference>
<dbReference type="SUPFAM" id="SSF56214">
    <property type="entry name" value="4'-phosphopantetheinyl transferase"/>
    <property type="match status" value="2"/>
</dbReference>
<dbReference type="Gene3D" id="3.90.470.20">
    <property type="entry name" value="4'-phosphopantetheinyl transferase domain"/>
    <property type="match status" value="1"/>
</dbReference>
<protein>
    <recommendedName>
        <fullName evidence="3">4'-phosphopantetheinyl transferase</fullName>
    </recommendedName>
</protein>
<feature type="non-terminal residue" evidence="1">
    <location>
        <position position="124"/>
    </location>
</feature>
<evidence type="ECO:0000313" key="2">
    <source>
        <dbReference type="Proteomes" id="UP000886876"/>
    </source>
</evidence>
<proteinExistence type="predicted"/>